<dbReference type="EMBL" id="KN847333">
    <property type="protein sequence ID" value="KIW45805.1"/>
    <property type="molecule type" value="Genomic_DNA"/>
</dbReference>
<dbReference type="RefSeq" id="XP_016266021.1">
    <property type="nucleotide sequence ID" value="XM_016402124.1"/>
</dbReference>
<reference evidence="7 8" key="1">
    <citation type="submission" date="2015-01" db="EMBL/GenBank/DDBJ databases">
        <title>The Genome Sequence of Exophiala oligosperma CBS72588.</title>
        <authorList>
            <consortium name="The Broad Institute Genomics Platform"/>
            <person name="Cuomo C."/>
            <person name="de Hoog S."/>
            <person name="Gorbushina A."/>
            <person name="Stielow B."/>
            <person name="Teixiera M."/>
            <person name="Abouelleil A."/>
            <person name="Chapman S.B."/>
            <person name="Priest M."/>
            <person name="Young S.K."/>
            <person name="Wortman J."/>
            <person name="Nusbaum C."/>
            <person name="Birren B."/>
        </authorList>
    </citation>
    <scope>NUCLEOTIDE SEQUENCE [LARGE SCALE GENOMIC DNA]</scope>
    <source>
        <strain evidence="7 8">CBS 72588</strain>
    </source>
</reference>
<dbReference type="STRING" id="215243.A0A0D2DTE4"/>
<evidence type="ECO:0000256" key="1">
    <source>
        <dbReference type="ARBA" id="ARBA00004123"/>
    </source>
</evidence>
<accession>A0A0D2DTE4</accession>
<dbReference type="SMART" id="SM00906">
    <property type="entry name" value="Fungal_trans"/>
    <property type="match status" value="1"/>
</dbReference>
<evidence type="ECO:0000256" key="2">
    <source>
        <dbReference type="ARBA" id="ARBA00022723"/>
    </source>
</evidence>
<protein>
    <recommendedName>
        <fullName evidence="6">Xylanolytic transcriptional activator regulatory domain-containing protein</fullName>
    </recommendedName>
</protein>
<evidence type="ECO:0000256" key="5">
    <source>
        <dbReference type="ARBA" id="ARBA00023242"/>
    </source>
</evidence>
<dbReference type="OrthoDB" id="3862662at2759"/>
<gene>
    <name evidence="7" type="ORF">PV06_01516</name>
</gene>
<keyword evidence="8" id="KW-1185">Reference proteome</keyword>
<evidence type="ECO:0000256" key="3">
    <source>
        <dbReference type="ARBA" id="ARBA00023015"/>
    </source>
</evidence>
<proteinExistence type="predicted"/>
<organism evidence="7 8">
    <name type="scientific">Exophiala oligosperma</name>
    <dbReference type="NCBI Taxonomy" id="215243"/>
    <lineage>
        <taxon>Eukaryota</taxon>
        <taxon>Fungi</taxon>
        <taxon>Dikarya</taxon>
        <taxon>Ascomycota</taxon>
        <taxon>Pezizomycotina</taxon>
        <taxon>Eurotiomycetes</taxon>
        <taxon>Chaetothyriomycetidae</taxon>
        <taxon>Chaetothyriales</taxon>
        <taxon>Herpotrichiellaceae</taxon>
        <taxon>Exophiala</taxon>
    </lineage>
</organism>
<dbReference type="HOGENOM" id="CLU_011017_2_2_1"/>
<dbReference type="GO" id="GO:0005634">
    <property type="term" value="C:nucleus"/>
    <property type="evidence" value="ECO:0007669"/>
    <property type="project" value="UniProtKB-SubCell"/>
</dbReference>
<dbReference type="GO" id="GO:0008270">
    <property type="term" value="F:zinc ion binding"/>
    <property type="evidence" value="ECO:0007669"/>
    <property type="project" value="InterPro"/>
</dbReference>
<evidence type="ECO:0000259" key="6">
    <source>
        <dbReference type="SMART" id="SM00906"/>
    </source>
</evidence>
<evidence type="ECO:0000313" key="8">
    <source>
        <dbReference type="Proteomes" id="UP000053342"/>
    </source>
</evidence>
<dbReference type="GO" id="GO:0000981">
    <property type="term" value="F:DNA-binding transcription factor activity, RNA polymerase II-specific"/>
    <property type="evidence" value="ECO:0007669"/>
    <property type="project" value="InterPro"/>
</dbReference>
<keyword evidence="5" id="KW-0539">Nucleus</keyword>
<dbReference type="InterPro" id="IPR050815">
    <property type="entry name" value="TF_fung"/>
</dbReference>
<keyword evidence="2" id="KW-0479">Metal-binding</keyword>
<evidence type="ECO:0000256" key="4">
    <source>
        <dbReference type="ARBA" id="ARBA00023163"/>
    </source>
</evidence>
<sequence>MYSGRLSYVGDSVGSQQQFIDSSELPFPDTSETVGFMDAFILNDPLDGEQTNLEDLSGLSELGHFGLDIQTPFQVPDLGAKASNPFCSTAAHTASEQLPSSTGSAIIATEPNLEYPPFLANHLFQLFFQSVQGFLPLFHKPRLCDEFSTHFDGTDSGYEDLSITSAILLNSMFALSARFSEWVPCCDVNPRDRGAPFASRAQALWREHITDDEEPSLRLLQCRILLTFYELTSGPSFRAWQSAGICCRMAYGLSLHRIDDVDPTQRQDWIADEERRRAWWAVYQIDNVSSVIACRPFNLDTSNMEVLLPISDQAWFSGKFTKSASMSPRGPSEVWRSLQNCENQAPYAWYLVINELLRSAQRLWDRRARAVDELKVIQSALQCFALALPSSFCLTAPNMAFNDDNFVAKNWIICTSILLQTAQSLVAFSGEVEELRNSSFRLNVEECQRRLFAACDPNVNNQLRALHLWSPDYVALASPLVTYALLGPAAVHAARWPHREANANKTALRFLEGEILSFVLQRFARFWPVGNVVHQLLDSIRSPSSNTDSKATSPNVTWIQGIMPMIIQSHL</sequence>
<dbReference type="CDD" id="cd12148">
    <property type="entry name" value="fungal_TF_MHR"/>
    <property type="match status" value="1"/>
</dbReference>
<dbReference type="PANTHER" id="PTHR47338:SF10">
    <property type="entry name" value="TRANSCRIPTION FACTOR DOMAIN-CONTAINING PROTEIN-RELATED"/>
    <property type="match status" value="1"/>
</dbReference>
<dbReference type="GeneID" id="27353590"/>
<keyword evidence="4" id="KW-0804">Transcription</keyword>
<dbReference type="GO" id="GO:0006351">
    <property type="term" value="P:DNA-templated transcription"/>
    <property type="evidence" value="ECO:0007669"/>
    <property type="project" value="InterPro"/>
</dbReference>
<dbReference type="GO" id="GO:0003677">
    <property type="term" value="F:DNA binding"/>
    <property type="evidence" value="ECO:0007669"/>
    <property type="project" value="InterPro"/>
</dbReference>
<keyword evidence="3" id="KW-0805">Transcription regulation</keyword>
<dbReference type="VEuPathDB" id="FungiDB:PV06_01516"/>
<dbReference type="PANTHER" id="PTHR47338">
    <property type="entry name" value="ZN(II)2CYS6 TRANSCRIPTION FACTOR (EUROFUNG)-RELATED"/>
    <property type="match status" value="1"/>
</dbReference>
<dbReference type="Pfam" id="PF04082">
    <property type="entry name" value="Fungal_trans"/>
    <property type="match status" value="1"/>
</dbReference>
<dbReference type="AlphaFoldDB" id="A0A0D2DTE4"/>
<evidence type="ECO:0000313" key="7">
    <source>
        <dbReference type="EMBL" id="KIW45805.1"/>
    </source>
</evidence>
<dbReference type="Proteomes" id="UP000053342">
    <property type="component" value="Unassembled WGS sequence"/>
</dbReference>
<comment type="subcellular location">
    <subcellularLocation>
        <location evidence="1">Nucleus</location>
    </subcellularLocation>
</comment>
<name>A0A0D2DTE4_9EURO</name>
<feature type="domain" description="Xylanolytic transcriptional activator regulatory" evidence="6">
    <location>
        <begin position="239"/>
        <end position="315"/>
    </location>
</feature>
<dbReference type="InterPro" id="IPR007219">
    <property type="entry name" value="XnlR_reg_dom"/>
</dbReference>